<dbReference type="RefSeq" id="XP_056056205.1">
    <property type="nucleotide sequence ID" value="XM_056199349.1"/>
</dbReference>
<sequence>MRGTLETAIVANVESYDATLDMLLTSDLPLACVILIWRPHCQRMRMQPLRYLLYESSFKTGIRRTRLVNFPSCGLQH</sequence>
<accession>A0A9W8UPM1</accession>
<dbReference type="Proteomes" id="UP001144673">
    <property type="component" value="Chromosome 6"/>
</dbReference>
<gene>
    <name evidence="1" type="ORF">LMH87_001295</name>
</gene>
<organism evidence="1 2">
    <name type="scientific">Akanthomyces muscarius</name>
    <name type="common">Entomopathogenic fungus</name>
    <name type="synonym">Lecanicillium muscarium</name>
    <dbReference type="NCBI Taxonomy" id="2231603"/>
    <lineage>
        <taxon>Eukaryota</taxon>
        <taxon>Fungi</taxon>
        <taxon>Dikarya</taxon>
        <taxon>Ascomycota</taxon>
        <taxon>Pezizomycotina</taxon>
        <taxon>Sordariomycetes</taxon>
        <taxon>Hypocreomycetidae</taxon>
        <taxon>Hypocreales</taxon>
        <taxon>Cordycipitaceae</taxon>
        <taxon>Akanthomyces</taxon>
    </lineage>
</organism>
<dbReference type="AlphaFoldDB" id="A0A9W8UPM1"/>
<evidence type="ECO:0000313" key="1">
    <source>
        <dbReference type="EMBL" id="KAJ4156081.1"/>
    </source>
</evidence>
<keyword evidence="2" id="KW-1185">Reference proteome</keyword>
<dbReference type="EMBL" id="JAJHUN010000007">
    <property type="protein sequence ID" value="KAJ4156081.1"/>
    <property type="molecule type" value="Genomic_DNA"/>
</dbReference>
<comment type="caution">
    <text evidence="1">The sequence shown here is derived from an EMBL/GenBank/DDBJ whole genome shotgun (WGS) entry which is preliminary data.</text>
</comment>
<proteinExistence type="predicted"/>
<protein>
    <submittedName>
        <fullName evidence="1">Uncharacterized protein</fullName>
    </submittedName>
</protein>
<evidence type="ECO:0000313" key="2">
    <source>
        <dbReference type="Proteomes" id="UP001144673"/>
    </source>
</evidence>
<name>A0A9W8UPM1_AKAMU</name>
<reference evidence="1" key="1">
    <citation type="journal article" date="2023" name="Access Microbiol">
        <title>De-novo genome assembly for Akanthomyces muscarius, a biocontrol agent of insect agricultural pests.</title>
        <authorList>
            <person name="Erdos Z."/>
            <person name="Studholme D.J."/>
            <person name="Raymond B."/>
            <person name="Sharma M."/>
        </authorList>
    </citation>
    <scope>NUCLEOTIDE SEQUENCE</scope>
    <source>
        <strain evidence="1">Ve6</strain>
    </source>
</reference>
<dbReference type="GeneID" id="80888454"/>
<dbReference type="KEGG" id="amus:LMH87_001295"/>